<evidence type="ECO:0000256" key="7">
    <source>
        <dbReference type="ARBA" id="ARBA00022692"/>
    </source>
</evidence>
<evidence type="ECO:0000256" key="4">
    <source>
        <dbReference type="ARBA" id="ARBA00022449"/>
    </source>
</evidence>
<feature type="transmembrane region" description="Helical" evidence="18">
    <location>
        <begin position="59"/>
        <end position="81"/>
    </location>
</feature>
<keyword evidence="3" id="KW-0813">Transport</keyword>
<evidence type="ECO:0000256" key="11">
    <source>
        <dbReference type="ARBA" id="ARBA00022958"/>
    </source>
</evidence>
<evidence type="ECO:0000256" key="12">
    <source>
        <dbReference type="ARBA" id="ARBA00022989"/>
    </source>
</evidence>
<evidence type="ECO:0000313" key="20">
    <source>
        <dbReference type="EMBL" id="LAB71445.1"/>
    </source>
</evidence>
<feature type="compositionally biased region" description="Basic and acidic residues" evidence="17">
    <location>
        <begin position="372"/>
        <end position="396"/>
    </location>
</feature>
<keyword evidence="14" id="KW-0406">Ion transport</keyword>
<keyword evidence="8" id="KW-0732">Signal</keyword>
<keyword evidence="13" id="KW-0915">Sodium</keyword>
<feature type="transmembrane region" description="Helical" evidence="18">
    <location>
        <begin position="198"/>
        <end position="221"/>
    </location>
</feature>
<feature type="transmembrane region" description="Helical" evidence="18">
    <location>
        <begin position="549"/>
        <end position="567"/>
    </location>
</feature>
<evidence type="ECO:0000313" key="21">
    <source>
        <dbReference type="EMBL" id="LAC25707.1"/>
    </source>
</evidence>
<dbReference type="GO" id="GO:0005886">
    <property type="term" value="C:plasma membrane"/>
    <property type="evidence" value="ECO:0007669"/>
    <property type="project" value="TreeGrafter"/>
</dbReference>
<keyword evidence="15 18" id="KW-0472">Membrane</keyword>
<dbReference type="FunFam" id="1.20.1420.30:FF:000009">
    <property type="entry name" value="sodium/potassium/calcium exchanger 5 isoform X2"/>
    <property type="match status" value="1"/>
</dbReference>
<evidence type="ECO:0000256" key="14">
    <source>
        <dbReference type="ARBA" id="ARBA00023065"/>
    </source>
</evidence>
<keyword evidence="9" id="KW-0106">Calcium</keyword>
<dbReference type="InterPro" id="IPR044880">
    <property type="entry name" value="NCX_ion-bd_dom_sf"/>
</dbReference>
<evidence type="ECO:0000256" key="6">
    <source>
        <dbReference type="ARBA" id="ARBA00022568"/>
    </source>
</evidence>
<evidence type="ECO:0000256" key="17">
    <source>
        <dbReference type="SAM" id="MobiDB-lite"/>
    </source>
</evidence>
<evidence type="ECO:0000256" key="10">
    <source>
        <dbReference type="ARBA" id="ARBA00022847"/>
    </source>
</evidence>
<dbReference type="GO" id="GO:0005262">
    <property type="term" value="F:calcium channel activity"/>
    <property type="evidence" value="ECO:0007669"/>
    <property type="project" value="TreeGrafter"/>
</dbReference>
<evidence type="ECO:0000256" key="15">
    <source>
        <dbReference type="ARBA" id="ARBA00023136"/>
    </source>
</evidence>
<comment type="subcellular location">
    <subcellularLocation>
        <location evidence="1">Membrane</location>
        <topology evidence="1">Multi-pass membrane protein</topology>
    </subcellularLocation>
</comment>
<keyword evidence="16" id="KW-0739">Sodium transport</keyword>
<dbReference type="InterPro" id="IPR004837">
    <property type="entry name" value="NaCa_Exmemb"/>
</dbReference>
<dbReference type="Pfam" id="PF01699">
    <property type="entry name" value="Na_Ca_ex"/>
    <property type="match status" value="2"/>
</dbReference>
<feature type="compositionally biased region" description="Basic and acidic residues" evidence="17">
    <location>
        <begin position="405"/>
        <end position="414"/>
    </location>
</feature>
<evidence type="ECO:0000256" key="18">
    <source>
        <dbReference type="SAM" id="Phobius"/>
    </source>
</evidence>
<reference evidence="21" key="1">
    <citation type="submission" date="2017-11" db="EMBL/GenBank/DDBJ databases">
        <title>The sensing device of the deep-sea amphipod.</title>
        <authorList>
            <person name="Kobayashi H."/>
            <person name="Nagahama T."/>
            <person name="Arai W."/>
            <person name="Sasagawa Y."/>
            <person name="Umeda M."/>
            <person name="Hayashi T."/>
            <person name="Nikaido I."/>
            <person name="Watanabe H."/>
            <person name="Oguri K."/>
            <person name="Kitazato H."/>
            <person name="Fujioka K."/>
            <person name="Kido Y."/>
            <person name="Takami H."/>
        </authorList>
    </citation>
    <scope>NUCLEOTIDE SEQUENCE</scope>
    <source>
        <tissue evidence="21">Whole body</tissue>
    </source>
</reference>
<feature type="region of interest" description="Disordered" evidence="17">
    <location>
        <begin position="372"/>
        <end position="441"/>
    </location>
</feature>
<dbReference type="GO" id="GO:0006874">
    <property type="term" value="P:intracellular calcium ion homeostasis"/>
    <property type="evidence" value="ECO:0007669"/>
    <property type="project" value="TreeGrafter"/>
</dbReference>
<protein>
    <submittedName>
        <fullName evidence="20">Sodium/potassium/calcium exchanger 3</fullName>
    </submittedName>
</protein>
<feature type="transmembrane region" description="Helical" evidence="18">
    <location>
        <begin position="233"/>
        <end position="249"/>
    </location>
</feature>
<feature type="region of interest" description="Disordered" evidence="17">
    <location>
        <begin position="32"/>
        <end position="52"/>
    </location>
</feature>
<keyword evidence="4" id="KW-0050">Antiport</keyword>
<evidence type="ECO:0000256" key="13">
    <source>
        <dbReference type="ARBA" id="ARBA00023053"/>
    </source>
</evidence>
<feature type="domain" description="Sodium/calcium exchanger membrane region" evidence="19">
    <location>
        <begin position="481"/>
        <end position="626"/>
    </location>
</feature>
<organism evidence="20">
    <name type="scientific">Hirondellea gigas</name>
    <dbReference type="NCBI Taxonomy" id="1518452"/>
    <lineage>
        <taxon>Eukaryota</taxon>
        <taxon>Metazoa</taxon>
        <taxon>Ecdysozoa</taxon>
        <taxon>Arthropoda</taxon>
        <taxon>Crustacea</taxon>
        <taxon>Multicrustacea</taxon>
        <taxon>Malacostraca</taxon>
        <taxon>Eumalacostraca</taxon>
        <taxon>Peracarida</taxon>
        <taxon>Amphipoda</taxon>
        <taxon>Amphilochidea</taxon>
        <taxon>Lysianassida</taxon>
        <taxon>Lysianassidira</taxon>
        <taxon>Lysianassoidea</taxon>
        <taxon>Lysianassidae</taxon>
        <taxon>Hirondellea</taxon>
    </lineage>
</organism>
<keyword evidence="5" id="KW-0633">Potassium transport</keyword>
<feature type="transmembrane region" description="Helical" evidence="18">
    <location>
        <begin position="609"/>
        <end position="628"/>
    </location>
</feature>
<reference evidence="20" key="2">
    <citation type="journal article" date="2018" name="Biosci. Biotechnol. Biochem.">
        <title>Polysaccharide hydrolase of the hadal zone amphipods Hirondellea gigas.</title>
        <authorList>
            <person name="Kobayashi H."/>
            <person name="Nagahama T."/>
            <person name="Arai W."/>
            <person name="Sasagawa Y."/>
            <person name="Umeda M."/>
            <person name="Hayashi T."/>
            <person name="Nikaido I."/>
            <person name="Watanabe H."/>
            <person name="Oguri K."/>
            <person name="Kitazato H."/>
            <person name="Fujioka K."/>
            <person name="Kido Y."/>
            <person name="Takami H."/>
        </authorList>
    </citation>
    <scope>NUCLEOTIDE SEQUENCE</scope>
    <source>
        <tissue evidence="20">Whole body</tissue>
    </source>
</reference>
<dbReference type="GO" id="GO:0015293">
    <property type="term" value="F:symporter activity"/>
    <property type="evidence" value="ECO:0007669"/>
    <property type="project" value="UniProtKB-KW"/>
</dbReference>
<feature type="transmembrane region" description="Helical" evidence="18">
    <location>
        <begin position="162"/>
        <end position="186"/>
    </location>
</feature>
<feature type="transmembrane region" description="Helical" evidence="18">
    <location>
        <begin position="123"/>
        <end position="141"/>
    </location>
</feature>
<feature type="transmembrane region" description="Helical" evidence="18">
    <location>
        <begin position="579"/>
        <end position="602"/>
    </location>
</feature>
<accession>A0A2P2IBR4</accession>
<evidence type="ECO:0000256" key="9">
    <source>
        <dbReference type="ARBA" id="ARBA00022837"/>
    </source>
</evidence>
<feature type="transmembrane region" description="Helical" evidence="18">
    <location>
        <begin position="479"/>
        <end position="499"/>
    </location>
</feature>
<evidence type="ECO:0000256" key="8">
    <source>
        <dbReference type="ARBA" id="ARBA00022729"/>
    </source>
</evidence>
<evidence type="ECO:0000256" key="2">
    <source>
        <dbReference type="ARBA" id="ARBA00005364"/>
    </source>
</evidence>
<dbReference type="PANTHER" id="PTHR10846:SF8">
    <property type="entry name" value="INNER MEMBRANE PROTEIN YRBG"/>
    <property type="match status" value="1"/>
</dbReference>
<keyword evidence="12 18" id="KW-1133">Transmembrane helix</keyword>
<sequence length="634" mass="70012">MRADSPHLSVHCSSPDRQHLLNVSSDDSLSSSSLSCSSAAGHRPPSPPRRYRHRQRLKWRLGGVLIFMVVYVCLVVAGVNFGRSTTSYSVPPKQNRALLELSLMDSLDGPHCGDESTLGKAGLPLWILGVVYMFFGLAIVCDDYFVDSLERISIALDLSDDVAGATFMAAGSSAPEFFTALVGAFFKSEEENPGTGTIVGSAVFNITVIIGLTAVLAGETLHLDWWPLIRDSSYYSISIVLLVVVFVGITPGEVHWWEGLIMVLFYFGYIGIMKYNSQIIGWLNEKRESAIIQEHEAMTRSKIDGEAPLPFERFRGMNPRFRSIYRQGVEYESRMRAASQGEKARRQKEMELPSVRFKVGAKAVILANKFKEKGEAHEDGEPSASKSKDADEKPDNSSDVEANDDERKNKDGKLDGSFGGGDSDSVKQKSSDEDDDDDSPRAGLCKRIGKRCIVIASYPWLLAFRYTIPDSSQQRWAKYYMLSFSMSIFWIGVISFFMVDFASKLGFCLGLSANVMGLTILAAGTSVPDALSSVLVARDGKGDMAVSNAVGSNVFDILLGLGFPWFISTFNGPTNIDTGGIVVYTLILFAVLIAFIGLLVYTKFRLYKWIGYLMFVMYVAFVIFSLIWDTQKNA</sequence>
<feature type="domain" description="Sodium/calcium exchanger membrane region" evidence="19">
    <location>
        <begin position="127"/>
        <end position="272"/>
    </location>
</feature>
<dbReference type="GO" id="GO:0008273">
    <property type="term" value="F:calcium, potassium:sodium antiporter activity"/>
    <property type="evidence" value="ECO:0007669"/>
    <property type="project" value="TreeGrafter"/>
</dbReference>
<feature type="transmembrane region" description="Helical" evidence="18">
    <location>
        <begin position="511"/>
        <end position="537"/>
    </location>
</feature>
<evidence type="ECO:0000256" key="3">
    <source>
        <dbReference type="ARBA" id="ARBA00022448"/>
    </source>
</evidence>
<dbReference type="InterPro" id="IPR004481">
    <property type="entry name" value="K/Na/Ca-exchanger"/>
</dbReference>
<dbReference type="EMBL" id="IACF01005862">
    <property type="protein sequence ID" value="LAB71445.1"/>
    <property type="molecule type" value="mRNA"/>
</dbReference>
<keyword evidence="11" id="KW-0630">Potassium</keyword>
<evidence type="ECO:0000256" key="5">
    <source>
        <dbReference type="ARBA" id="ARBA00022538"/>
    </source>
</evidence>
<dbReference type="PANTHER" id="PTHR10846">
    <property type="entry name" value="SODIUM/POTASSIUM/CALCIUM EXCHANGER"/>
    <property type="match status" value="1"/>
</dbReference>
<proteinExistence type="evidence at transcript level"/>
<dbReference type="NCBIfam" id="TIGR00367">
    <property type="entry name" value="calcium/sodium antiporter"/>
    <property type="match status" value="1"/>
</dbReference>
<evidence type="ECO:0000259" key="19">
    <source>
        <dbReference type="Pfam" id="PF01699"/>
    </source>
</evidence>
<dbReference type="EMBL" id="IACT01006578">
    <property type="protein sequence ID" value="LAC25707.1"/>
    <property type="molecule type" value="mRNA"/>
</dbReference>
<keyword evidence="6" id="KW-0109">Calcium transport</keyword>
<keyword evidence="10" id="KW-0769">Symport</keyword>
<name>A0A2P2IBR4_9CRUS</name>
<evidence type="ECO:0000256" key="16">
    <source>
        <dbReference type="ARBA" id="ARBA00023201"/>
    </source>
</evidence>
<feature type="transmembrane region" description="Helical" evidence="18">
    <location>
        <begin position="255"/>
        <end position="272"/>
    </location>
</feature>
<dbReference type="AlphaFoldDB" id="A0A2P2IBR4"/>
<keyword evidence="7 18" id="KW-0812">Transmembrane</keyword>
<evidence type="ECO:0000256" key="1">
    <source>
        <dbReference type="ARBA" id="ARBA00004141"/>
    </source>
</evidence>
<comment type="similarity">
    <text evidence="2">Belongs to the Ca(2+):cation antiporter (CaCA) (TC 2.A.19) family. SLC24A subfamily.</text>
</comment>
<dbReference type="Gene3D" id="1.20.1420.30">
    <property type="entry name" value="NCX, central ion-binding region"/>
    <property type="match status" value="2"/>
</dbReference>